<dbReference type="Pfam" id="PF13855">
    <property type="entry name" value="LRR_8"/>
    <property type="match status" value="2"/>
</dbReference>
<keyword evidence="10" id="KW-0325">Glycoprotein</keyword>
<dbReference type="PANTHER" id="PTHR48052:SF8">
    <property type="entry name" value="LRR RECEPTOR-LIKE SERINE_THREONINE-PROTEIN KINASE FLS2"/>
    <property type="match status" value="1"/>
</dbReference>
<dbReference type="InterPro" id="IPR025875">
    <property type="entry name" value="Leu-rich_rpt_4"/>
</dbReference>
<feature type="compositionally biased region" description="Low complexity" evidence="12">
    <location>
        <begin position="137"/>
        <end position="152"/>
    </location>
</feature>
<evidence type="ECO:0000256" key="7">
    <source>
        <dbReference type="ARBA" id="ARBA00022989"/>
    </source>
</evidence>
<keyword evidence="14" id="KW-1185">Reference proteome</keyword>
<dbReference type="Gene3D" id="3.80.10.10">
    <property type="entry name" value="Ribonuclease Inhibitor"/>
    <property type="match status" value="3"/>
</dbReference>
<evidence type="ECO:0000256" key="1">
    <source>
        <dbReference type="ARBA" id="ARBA00004236"/>
    </source>
</evidence>
<dbReference type="AlphaFoldDB" id="A0A6A6V9H9"/>
<dbReference type="PROSITE" id="PS51450">
    <property type="entry name" value="LRR"/>
    <property type="match status" value="4"/>
</dbReference>
<evidence type="ECO:0000313" key="13">
    <source>
        <dbReference type="EMBL" id="KAF2746556.1"/>
    </source>
</evidence>
<dbReference type="SMART" id="SM00364">
    <property type="entry name" value="LRR_BAC"/>
    <property type="match status" value="8"/>
</dbReference>
<gene>
    <name evidence="13" type="ORF">M011DRAFT_404414</name>
</gene>
<evidence type="ECO:0000256" key="5">
    <source>
        <dbReference type="ARBA" id="ARBA00022729"/>
    </source>
</evidence>
<name>A0A6A6V9H9_9PLEO</name>
<sequence length="1043" mass="111560">MEPPQTSNPRVSGIPRPSGIPKPASRLPVLRPAPSSDQLSKKPSVSTLSRPSSSLQKKPPLTRPHASTHSSTGSTAPSRTTLTSTTSRTAPRQTLRASSVQAPFPKQPAGRPPSRQRRIASHPSTTSHTSEAEEDGLGALASFSSSRASSRAGFREMEPDASPESGSPVEPTTPGTPRIGLSLADRTIQSLSSVAASPAGPKSRRTSNFFNPEGSMLPPRHPGSVIGDARPRSSDGTPRAPVTPSRLGTAGLSGAMTLPGKRSVSANTESTGQLTPSKTPLTVRPLPGFRKAPPAHAENARPVPAESGAKTATGARPPRTPSSGGTLSPTGSAQPPFRTGSPDTARKGSNSSAAFREQIAKAKAAPAPAADDAPPKRAASSSSALREQIAKARESARRAKQGGTAPPRRMSGVTENDFGIQPDPAEIAQFDFGLDDPFNQRPKGSKSLLKKRIDAARSDGRLNIAAMGLTEFPEEVLTMYRYDPDNSSVAWGEVVDMATIIAADNELEVLPEGMFPDVDFETFIDSDEDGPQFAGVQTIDLHGNSLKQIPRGLRRMPQLSKLNLSRNKLSLEALDVICEIMTLRELRLAENALQGAIPSTLGALSQLETLELQGNQLISLPTEIGELVRLRSLNVSNNRLTELPSELFTAITLTELIANKNCFRGHFFTVDAAPHLQYLQLSNNEISSLSSTAALALPALKSLDISTNRLTSLPDISGWTTLTTLLAAENKFTSLPEGFTTLKQLRTADFTSNDIKTLDDNIALMEGLESLTVSANPLRERKFLTMNTEDLKRDLLSRLDPGVVQSAQADDWEDLGGTTEAAPSQHAWKLPPSGTLDLSFQNLSEFDEETLLSFPGINDIRTLNLQSNYLTTIPTCLSHIPHLTVLDLSKNNITTPLTQPLALPKLRELRLLRNKLPSLEALTAQLSAPNLQILNISNTSLTGPLPSLRHTFPSLITLYASDNSITSVSASALEGLQIVDLRNNSIGKLDPEIGLLGEKGLKGFEVEGNTFRVPNYAVLRKGTAAVLGWLRDRVPSAVEGFDV</sequence>
<evidence type="ECO:0000256" key="8">
    <source>
        <dbReference type="ARBA" id="ARBA00023136"/>
    </source>
</evidence>
<keyword evidence="8" id="KW-0472">Membrane</keyword>
<evidence type="ECO:0000256" key="12">
    <source>
        <dbReference type="SAM" id="MobiDB-lite"/>
    </source>
</evidence>
<feature type="compositionally biased region" description="Polar residues" evidence="12">
    <location>
        <begin position="264"/>
        <end position="280"/>
    </location>
</feature>
<dbReference type="GO" id="GO:0012505">
    <property type="term" value="C:endomembrane system"/>
    <property type="evidence" value="ECO:0007669"/>
    <property type="project" value="UniProtKB-SubCell"/>
</dbReference>
<dbReference type="Proteomes" id="UP000799440">
    <property type="component" value="Unassembled WGS sequence"/>
</dbReference>
<dbReference type="InterPro" id="IPR032675">
    <property type="entry name" value="LRR_dom_sf"/>
</dbReference>
<dbReference type="OrthoDB" id="676979at2759"/>
<dbReference type="SUPFAM" id="SSF52058">
    <property type="entry name" value="L domain-like"/>
    <property type="match status" value="2"/>
</dbReference>
<comment type="subcellular location">
    <subcellularLocation>
        <location evidence="1">Cell membrane</location>
    </subcellularLocation>
    <subcellularLocation>
        <location evidence="11">Endomembrane system</location>
        <topology evidence="11">Single-pass membrane protein</topology>
    </subcellularLocation>
</comment>
<accession>A0A6A6V9H9</accession>
<evidence type="ECO:0000256" key="10">
    <source>
        <dbReference type="ARBA" id="ARBA00023180"/>
    </source>
</evidence>
<feature type="compositionally biased region" description="Basic and acidic residues" evidence="12">
    <location>
        <begin position="388"/>
        <end position="397"/>
    </location>
</feature>
<evidence type="ECO:0000256" key="6">
    <source>
        <dbReference type="ARBA" id="ARBA00022737"/>
    </source>
</evidence>
<organism evidence="13 14">
    <name type="scientific">Sporormia fimetaria CBS 119925</name>
    <dbReference type="NCBI Taxonomy" id="1340428"/>
    <lineage>
        <taxon>Eukaryota</taxon>
        <taxon>Fungi</taxon>
        <taxon>Dikarya</taxon>
        <taxon>Ascomycota</taxon>
        <taxon>Pezizomycotina</taxon>
        <taxon>Dothideomycetes</taxon>
        <taxon>Pleosporomycetidae</taxon>
        <taxon>Pleosporales</taxon>
        <taxon>Sporormiaceae</taxon>
        <taxon>Sporormia</taxon>
    </lineage>
</organism>
<proteinExistence type="predicted"/>
<feature type="compositionally biased region" description="Low complexity" evidence="12">
    <location>
        <begin position="43"/>
        <end position="55"/>
    </location>
</feature>
<evidence type="ECO:0000256" key="9">
    <source>
        <dbReference type="ARBA" id="ARBA00023170"/>
    </source>
</evidence>
<dbReference type="EMBL" id="MU006577">
    <property type="protein sequence ID" value="KAF2746556.1"/>
    <property type="molecule type" value="Genomic_DNA"/>
</dbReference>
<dbReference type="PANTHER" id="PTHR48052">
    <property type="entry name" value="UNNAMED PRODUCT"/>
    <property type="match status" value="1"/>
</dbReference>
<keyword evidence="4" id="KW-0812">Transmembrane</keyword>
<keyword evidence="6" id="KW-0677">Repeat</keyword>
<feature type="region of interest" description="Disordered" evidence="12">
    <location>
        <begin position="1"/>
        <end position="420"/>
    </location>
</feature>
<dbReference type="SMART" id="SM00369">
    <property type="entry name" value="LRR_TYP"/>
    <property type="match status" value="8"/>
</dbReference>
<keyword evidence="5" id="KW-0732">Signal</keyword>
<keyword evidence="9" id="KW-0675">Receptor</keyword>
<feature type="compositionally biased region" description="Low complexity" evidence="12">
    <location>
        <begin position="64"/>
        <end position="92"/>
    </location>
</feature>
<reference evidence="13" key="1">
    <citation type="journal article" date="2020" name="Stud. Mycol.">
        <title>101 Dothideomycetes genomes: a test case for predicting lifestyles and emergence of pathogens.</title>
        <authorList>
            <person name="Haridas S."/>
            <person name="Albert R."/>
            <person name="Binder M."/>
            <person name="Bloem J."/>
            <person name="Labutti K."/>
            <person name="Salamov A."/>
            <person name="Andreopoulos B."/>
            <person name="Baker S."/>
            <person name="Barry K."/>
            <person name="Bills G."/>
            <person name="Bluhm B."/>
            <person name="Cannon C."/>
            <person name="Castanera R."/>
            <person name="Culley D."/>
            <person name="Daum C."/>
            <person name="Ezra D."/>
            <person name="Gonzalez J."/>
            <person name="Henrissat B."/>
            <person name="Kuo A."/>
            <person name="Liang C."/>
            <person name="Lipzen A."/>
            <person name="Lutzoni F."/>
            <person name="Magnuson J."/>
            <person name="Mondo S."/>
            <person name="Nolan M."/>
            <person name="Ohm R."/>
            <person name="Pangilinan J."/>
            <person name="Park H.-J."/>
            <person name="Ramirez L."/>
            <person name="Alfaro M."/>
            <person name="Sun H."/>
            <person name="Tritt A."/>
            <person name="Yoshinaga Y."/>
            <person name="Zwiers L.-H."/>
            <person name="Turgeon B."/>
            <person name="Goodwin S."/>
            <person name="Spatafora J."/>
            <person name="Crous P."/>
            <person name="Grigoriev I."/>
        </authorList>
    </citation>
    <scope>NUCLEOTIDE SEQUENCE</scope>
    <source>
        <strain evidence="13">CBS 119925</strain>
    </source>
</reference>
<dbReference type="InterPro" id="IPR003591">
    <property type="entry name" value="Leu-rich_rpt_typical-subtyp"/>
</dbReference>
<feature type="compositionally biased region" description="Low complexity" evidence="12">
    <location>
        <begin position="321"/>
        <end position="332"/>
    </location>
</feature>
<evidence type="ECO:0000256" key="4">
    <source>
        <dbReference type="ARBA" id="ARBA00022692"/>
    </source>
</evidence>
<dbReference type="GO" id="GO:0005886">
    <property type="term" value="C:plasma membrane"/>
    <property type="evidence" value="ECO:0007669"/>
    <property type="project" value="UniProtKB-SubCell"/>
</dbReference>
<evidence type="ECO:0000256" key="11">
    <source>
        <dbReference type="ARBA" id="ARBA00037847"/>
    </source>
</evidence>
<feature type="compositionally biased region" description="Low complexity" evidence="12">
    <location>
        <begin position="361"/>
        <end position="384"/>
    </location>
</feature>
<protein>
    <submittedName>
        <fullName evidence="13">L domain-like protein</fullName>
    </submittedName>
</protein>
<feature type="compositionally biased region" description="Polar residues" evidence="12">
    <location>
        <begin position="1"/>
        <end position="10"/>
    </location>
</feature>
<evidence type="ECO:0000256" key="2">
    <source>
        <dbReference type="ARBA" id="ARBA00022475"/>
    </source>
</evidence>
<evidence type="ECO:0000313" key="14">
    <source>
        <dbReference type="Proteomes" id="UP000799440"/>
    </source>
</evidence>
<dbReference type="Pfam" id="PF12799">
    <property type="entry name" value="LRR_4"/>
    <property type="match status" value="1"/>
</dbReference>
<dbReference type="InterPro" id="IPR001611">
    <property type="entry name" value="Leu-rich_rpt"/>
</dbReference>
<keyword evidence="3" id="KW-0433">Leucine-rich repeat</keyword>
<keyword evidence="2" id="KW-1003">Cell membrane</keyword>
<keyword evidence="7" id="KW-1133">Transmembrane helix</keyword>
<evidence type="ECO:0000256" key="3">
    <source>
        <dbReference type="ARBA" id="ARBA00022614"/>
    </source>
</evidence>